<organism evidence="2 3">
    <name type="scientific">Kitasatospora arboriphila</name>
    <dbReference type="NCBI Taxonomy" id="258052"/>
    <lineage>
        <taxon>Bacteria</taxon>
        <taxon>Bacillati</taxon>
        <taxon>Actinomycetota</taxon>
        <taxon>Actinomycetes</taxon>
        <taxon>Kitasatosporales</taxon>
        <taxon>Streptomycetaceae</taxon>
        <taxon>Kitasatospora</taxon>
    </lineage>
</organism>
<feature type="compositionally biased region" description="Low complexity" evidence="1">
    <location>
        <begin position="196"/>
        <end position="205"/>
    </location>
</feature>
<feature type="compositionally biased region" description="Low complexity" evidence="1">
    <location>
        <begin position="111"/>
        <end position="136"/>
    </location>
</feature>
<dbReference type="Proteomes" id="UP001499987">
    <property type="component" value="Unassembled WGS sequence"/>
</dbReference>
<protein>
    <submittedName>
        <fullName evidence="2">Uncharacterized protein</fullName>
    </submittedName>
</protein>
<comment type="caution">
    <text evidence="2">The sequence shown here is derived from an EMBL/GenBank/DDBJ whole genome shotgun (WGS) entry which is preliminary data.</text>
</comment>
<proteinExistence type="predicted"/>
<reference evidence="2 3" key="1">
    <citation type="journal article" date="2019" name="Int. J. Syst. Evol. Microbiol.">
        <title>The Global Catalogue of Microorganisms (GCM) 10K type strain sequencing project: providing services to taxonomists for standard genome sequencing and annotation.</title>
        <authorList>
            <consortium name="The Broad Institute Genomics Platform"/>
            <consortium name="The Broad Institute Genome Sequencing Center for Infectious Disease"/>
            <person name="Wu L."/>
            <person name="Ma J."/>
        </authorList>
    </citation>
    <scope>NUCLEOTIDE SEQUENCE [LARGE SCALE GENOMIC DNA]</scope>
    <source>
        <strain evidence="2 3">JCM 13002</strain>
    </source>
</reference>
<feature type="region of interest" description="Disordered" evidence="1">
    <location>
        <begin position="66"/>
        <end position="205"/>
    </location>
</feature>
<evidence type="ECO:0000313" key="3">
    <source>
        <dbReference type="Proteomes" id="UP001499987"/>
    </source>
</evidence>
<evidence type="ECO:0000313" key="2">
    <source>
        <dbReference type="EMBL" id="GAA1119942.1"/>
    </source>
</evidence>
<sequence length="205" mass="20677">MHRLAVRDGQQVLADGIAHLFGRAECPVCACLYTVADEYSAANRPVVRQGVSSRVYGCLMGLGEVRDPDADTARTVGEPDSPGAPVPDCAVLPPAFGREVPPRAPDACVDAAGPGTAPTPSPGSVRRPGRPPRQSGPRPPTPGADAAGSAVLSGPDEGSGPWTDRQDCFTGASTVPHTGRSPGGPKVPPTGPAAAPPTGRRSPAG</sequence>
<evidence type="ECO:0000256" key="1">
    <source>
        <dbReference type="SAM" id="MobiDB-lite"/>
    </source>
</evidence>
<feature type="compositionally biased region" description="Pro residues" evidence="1">
    <location>
        <begin position="185"/>
        <end position="195"/>
    </location>
</feature>
<gene>
    <name evidence="2" type="ORF">GCM10009663_69680</name>
</gene>
<name>A0ABN1U4Y4_9ACTN</name>
<keyword evidence="3" id="KW-1185">Reference proteome</keyword>
<dbReference type="EMBL" id="BAAALD010000116">
    <property type="protein sequence ID" value="GAA1119942.1"/>
    <property type="molecule type" value="Genomic_DNA"/>
</dbReference>
<accession>A0ABN1U4Y4</accession>